<dbReference type="CDD" id="cd06850">
    <property type="entry name" value="biotinyl_domain"/>
    <property type="match status" value="1"/>
</dbReference>
<dbReference type="InterPro" id="IPR003778">
    <property type="entry name" value="CT_A_B"/>
</dbReference>
<dbReference type="InterPro" id="IPR011053">
    <property type="entry name" value="Single_hybrid_motif"/>
</dbReference>
<keyword evidence="12" id="KW-1185">Reference proteome</keyword>
<dbReference type="Gene3D" id="2.40.100.10">
    <property type="entry name" value="Cyclophilin-like"/>
    <property type="match status" value="2"/>
</dbReference>
<dbReference type="InterPro" id="IPR016185">
    <property type="entry name" value="PreATP-grasp_dom_sf"/>
</dbReference>
<dbReference type="Gene3D" id="3.30.1360.40">
    <property type="match status" value="1"/>
</dbReference>
<dbReference type="SUPFAM" id="SSF52440">
    <property type="entry name" value="PreATP-grasp domain"/>
    <property type="match status" value="1"/>
</dbReference>
<reference evidence="11 12" key="1">
    <citation type="journal article" date="2016" name="PLoS Pathog.">
        <title>Biosynthesis of antibiotic leucinostatins in bio-control fungus Purpureocillium lilacinum and their inhibition on phytophthora revealed by genome mining.</title>
        <authorList>
            <person name="Wang G."/>
            <person name="Liu Z."/>
            <person name="Lin R."/>
            <person name="Li E."/>
            <person name="Mao Z."/>
            <person name="Ling J."/>
            <person name="Yang Y."/>
            <person name="Yin W.B."/>
            <person name="Xie B."/>
        </authorList>
    </citation>
    <scope>NUCLEOTIDE SEQUENCE [LARGE SCALE GENOMIC DNA]</scope>
    <source>
        <strain evidence="11">170</strain>
    </source>
</reference>
<dbReference type="Gene3D" id="2.40.50.100">
    <property type="match status" value="1"/>
</dbReference>
<accession>A0A179FEL8</accession>
<keyword evidence="5 7" id="KW-0067">ATP-binding</keyword>
<dbReference type="Pfam" id="PF02785">
    <property type="entry name" value="Biotin_carb_C"/>
    <property type="match status" value="1"/>
</dbReference>
<dbReference type="Proteomes" id="UP000078397">
    <property type="component" value="Unassembled WGS sequence"/>
</dbReference>
<dbReference type="InterPro" id="IPR029000">
    <property type="entry name" value="Cyclophilin-like_dom_sf"/>
</dbReference>
<dbReference type="Pfam" id="PF02786">
    <property type="entry name" value="CPSase_L_D2"/>
    <property type="match status" value="1"/>
</dbReference>
<protein>
    <submittedName>
        <fullName evidence="11">Urea amidolyase</fullName>
    </submittedName>
</protein>
<dbReference type="SUPFAM" id="SSF50891">
    <property type="entry name" value="Cyclophilin-like"/>
    <property type="match status" value="2"/>
</dbReference>
<dbReference type="GO" id="GO:0005524">
    <property type="term" value="F:ATP binding"/>
    <property type="evidence" value="ECO:0007669"/>
    <property type="project" value="UniProtKB-UniRule"/>
</dbReference>
<dbReference type="SUPFAM" id="SSF56059">
    <property type="entry name" value="Glutathione synthetase ATP-binding domain-like"/>
    <property type="match status" value="1"/>
</dbReference>
<dbReference type="GO" id="GO:0016829">
    <property type="term" value="F:lyase activity"/>
    <property type="evidence" value="ECO:0007669"/>
    <property type="project" value="UniProtKB-KW"/>
</dbReference>
<sequence>MGSTDTSSLSNIRKVLIANRGEIAVRCIKACRELRVHSIAIFTNADATSLHTTLADEAVLLPGEDGTAYTDGEAILAICKQTGADAVIPGYGFLSENAEFADAVSSAGIIFVGPSSASIKAMGLKHEARGIAEAARVPVVPGTQLLASAADATQAARKLGFPVMLKATGGGGGMGLQVCQTEADVDKAFAMVESRASTLFKNSGVFLEKYYPRSRHIEVQVAGNGDIVVAFGERECSLQRRHQKVIEECPSPFVERHTGLREKMAEAAVNYASQLKYKSVGTVEFLVDDETADFFFLEMNTRLQVEHGITELCYGVDLVHLMLRQADYECGGHLGIPSEVLSSLKRSSPLGSAIEARVYAEVPLRDFAPSPGFLQLVRWPQGDGVRVDTWVQQGQRITSLYDPLIGKIMVHSPEGRAAAQTKMLATLVNTTLQGTQSNLEYLTKVVASETFTSGSTLTNSLASFKFESCSLQVLDPGVFTTVQDYPGRIAVGHGVPPGGPMDDVSARVANILVGNDVGVELLEITLAGPELLFHEAAVVAICGAQLPVTLDRQPQPMWSRFVVEKSQTLKLGKVAGNGTRTYLAIKGGFPQIPKFLDSKSTAPELGFGGVQGRKLQTHDIIALSPESAAWTAEAAPFSLPSEAIPDFAITRVCCIDGPFGSDDILTPEGRKTLYEAEWAVSHNSGRSGVRLDGPRLKWARTSGGGGGSHPSNVFDYGYPNGGVNFTGESPIVFAHDRPDLGGFACPTTVCSAEMWKVGQLKTGNKIQFRSISYDKALQIAKNKEKYFEALTACAGGNVCQIPSLDVHTEDEPPCSILHQTAPSGSHPRVTYRQGGDTSIIVEYGDQLPDLRNTTCVQLLAKGLSAASLDGVRGDPNFATLTVRFDPLRIERSSLLEKLVQYDSQIGETTGIKIPAREIRLPVCLDHSLLRESAQRYMDSIRPTAAYMPDNIEYLRKNNALKHRTDVFDSILKAPWLTVAVGFYVGTPIMFPLDPWRVLTGQKYNPSRVYTPSGSVGLGGSLVAIYPVAAPGGYQLMGRTLGGWNAAGNRPGFSPERPWLFNHFDLVKFYEVSEDEYNKIERNFEAGRHIFDIRETTIDMDEYIAKFDEAAKDAEYQAWRKRQAVAAKEMGELEQTLFEEWTAAKNANKDDLAAEVDDDGSGKMVSVEAPVDANVWKVLVKPDDVLEKGHTVAVLEAMKMEINLVVSEDQAGAIVTKISQPPGSVVSPGAVVIRARRQD</sequence>
<dbReference type="InterPro" id="IPR000089">
    <property type="entry name" value="Biotin_lipoyl"/>
</dbReference>
<dbReference type="InterPro" id="IPR005479">
    <property type="entry name" value="CPAse_ATP-bd"/>
</dbReference>
<comment type="cofactor">
    <cofactor evidence="1">
        <name>biotin</name>
        <dbReference type="ChEBI" id="CHEBI:57586"/>
    </cofactor>
</comment>
<organism evidence="11 12">
    <name type="scientific">Pochonia chlamydosporia 170</name>
    <dbReference type="NCBI Taxonomy" id="1380566"/>
    <lineage>
        <taxon>Eukaryota</taxon>
        <taxon>Fungi</taxon>
        <taxon>Dikarya</taxon>
        <taxon>Ascomycota</taxon>
        <taxon>Pezizomycotina</taxon>
        <taxon>Sordariomycetes</taxon>
        <taxon>Hypocreomycetidae</taxon>
        <taxon>Hypocreales</taxon>
        <taxon>Clavicipitaceae</taxon>
        <taxon>Pochonia</taxon>
    </lineage>
</organism>
<dbReference type="EMBL" id="LSBJ02000005">
    <property type="protein sequence ID" value="OAQ64035.1"/>
    <property type="molecule type" value="Genomic_DNA"/>
</dbReference>
<keyword evidence="3 7" id="KW-0547">Nucleotide-binding</keyword>
<dbReference type="InterPro" id="IPR005481">
    <property type="entry name" value="BC-like_N"/>
</dbReference>
<dbReference type="PROSITE" id="PS00866">
    <property type="entry name" value="CPSASE_1"/>
    <property type="match status" value="1"/>
</dbReference>
<name>A0A179FEL8_METCM</name>
<dbReference type="SUPFAM" id="SSF51230">
    <property type="entry name" value="Single hybrid motif"/>
    <property type="match status" value="1"/>
</dbReference>
<dbReference type="PROSITE" id="PS00867">
    <property type="entry name" value="CPSASE_2"/>
    <property type="match status" value="1"/>
</dbReference>
<keyword evidence="6" id="KW-0092">Biotin</keyword>
<evidence type="ECO:0000313" key="12">
    <source>
        <dbReference type="Proteomes" id="UP000078397"/>
    </source>
</evidence>
<dbReference type="Pfam" id="PF00289">
    <property type="entry name" value="Biotin_carb_N"/>
    <property type="match status" value="1"/>
</dbReference>
<dbReference type="GO" id="GO:0046872">
    <property type="term" value="F:metal ion binding"/>
    <property type="evidence" value="ECO:0007669"/>
    <property type="project" value="InterPro"/>
</dbReference>
<gene>
    <name evidence="11" type="ORF">VFPPC_13829</name>
</gene>
<dbReference type="GeneID" id="28855595"/>
<dbReference type="InterPro" id="IPR050856">
    <property type="entry name" value="Biotin_carboxylase_complex"/>
</dbReference>
<evidence type="ECO:0000256" key="5">
    <source>
        <dbReference type="ARBA" id="ARBA00022840"/>
    </source>
</evidence>
<dbReference type="SUPFAM" id="SSF160467">
    <property type="entry name" value="PH0987 N-terminal domain-like"/>
    <property type="match status" value="1"/>
</dbReference>
<dbReference type="PANTHER" id="PTHR18866">
    <property type="entry name" value="CARBOXYLASE:PYRUVATE/ACETYL-COA/PROPIONYL-COA CARBOXYLASE"/>
    <property type="match status" value="1"/>
</dbReference>
<dbReference type="KEGG" id="pchm:VFPPC_13829"/>
<feature type="domain" description="Lipoyl-binding" evidence="8">
    <location>
        <begin position="1155"/>
        <end position="1235"/>
    </location>
</feature>
<dbReference type="SUPFAM" id="SSF51246">
    <property type="entry name" value="Rudiment single hybrid motif"/>
    <property type="match status" value="1"/>
</dbReference>
<feature type="domain" description="Biotin carboxylation" evidence="10">
    <location>
        <begin position="11"/>
        <end position="466"/>
    </location>
</feature>
<dbReference type="InterPro" id="IPR003833">
    <property type="entry name" value="CT_C_D"/>
</dbReference>
<dbReference type="PROSITE" id="PS50979">
    <property type="entry name" value="BC"/>
    <property type="match status" value="1"/>
</dbReference>
<dbReference type="STRING" id="1380566.A0A179FEL8"/>
<comment type="caution">
    <text evidence="11">The sequence shown here is derived from an EMBL/GenBank/DDBJ whole genome shotgun (WGS) entry which is preliminary data.</text>
</comment>
<evidence type="ECO:0000256" key="3">
    <source>
        <dbReference type="ARBA" id="ARBA00022741"/>
    </source>
</evidence>
<evidence type="ECO:0000256" key="1">
    <source>
        <dbReference type="ARBA" id="ARBA00001953"/>
    </source>
</evidence>
<evidence type="ECO:0000259" key="8">
    <source>
        <dbReference type="PROSITE" id="PS50968"/>
    </source>
</evidence>
<evidence type="ECO:0000256" key="7">
    <source>
        <dbReference type="PROSITE-ProRule" id="PRU00409"/>
    </source>
</evidence>
<evidence type="ECO:0000256" key="6">
    <source>
        <dbReference type="ARBA" id="ARBA00023267"/>
    </source>
</evidence>
<dbReference type="PROSITE" id="PS50968">
    <property type="entry name" value="BIOTINYL_LIPOYL"/>
    <property type="match status" value="1"/>
</dbReference>
<evidence type="ECO:0000259" key="10">
    <source>
        <dbReference type="PROSITE" id="PS50979"/>
    </source>
</evidence>
<dbReference type="InterPro" id="IPR011761">
    <property type="entry name" value="ATP-grasp"/>
</dbReference>
<dbReference type="PROSITE" id="PS50975">
    <property type="entry name" value="ATP_GRASP"/>
    <property type="match status" value="1"/>
</dbReference>
<dbReference type="AlphaFoldDB" id="A0A179FEL8"/>
<dbReference type="PANTHER" id="PTHR18866:SF128">
    <property type="entry name" value="UREA AMIDOLYASE"/>
    <property type="match status" value="1"/>
</dbReference>
<evidence type="ECO:0000259" key="9">
    <source>
        <dbReference type="PROSITE" id="PS50975"/>
    </source>
</evidence>
<evidence type="ECO:0000256" key="2">
    <source>
        <dbReference type="ARBA" id="ARBA00022598"/>
    </source>
</evidence>
<feature type="domain" description="ATP-grasp" evidence="9">
    <location>
        <begin position="129"/>
        <end position="327"/>
    </location>
</feature>
<dbReference type="SMART" id="SM00878">
    <property type="entry name" value="Biotin_carb_C"/>
    <property type="match status" value="1"/>
</dbReference>
<dbReference type="RefSeq" id="XP_018141349.1">
    <property type="nucleotide sequence ID" value="XM_018291601.1"/>
</dbReference>
<keyword evidence="4" id="KW-0378">Hydrolase</keyword>
<evidence type="ECO:0000256" key="4">
    <source>
        <dbReference type="ARBA" id="ARBA00022801"/>
    </source>
</evidence>
<dbReference type="Pfam" id="PF02626">
    <property type="entry name" value="CT_A_B"/>
    <property type="match status" value="1"/>
</dbReference>
<dbReference type="InterPro" id="IPR011764">
    <property type="entry name" value="Biotin_carboxylation_dom"/>
</dbReference>
<dbReference type="OrthoDB" id="196847at2759"/>
<dbReference type="SMART" id="SM00796">
    <property type="entry name" value="AHS1"/>
    <property type="match status" value="1"/>
</dbReference>
<dbReference type="Pfam" id="PF00364">
    <property type="entry name" value="Biotin_lipoyl"/>
    <property type="match status" value="1"/>
</dbReference>
<dbReference type="GO" id="GO:0016787">
    <property type="term" value="F:hydrolase activity"/>
    <property type="evidence" value="ECO:0007669"/>
    <property type="project" value="UniProtKB-KW"/>
</dbReference>
<evidence type="ECO:0000313" key="11">
    <source>
        <dbReference type="EMBL" id="OAQ64035.1"/>
    </source>
</evidence>
<keyword evidence="2" id="KW-0436">Ligase</keyword>
<proteinExistence type="predicted"/>
<dbReference type="InterPro" id="IPR005482">
    <property type="entry name" value="Biotin_COase_C"/>
</dbReference>
<dbReference type="Pfam" id="PF02682">
    <property type="entry name" value="CT_C_D"/>
    <property type="match status" value="1"/>
</dbReference>
<dbReference type="SMART" id="SM00797">
    <property type="entry name" value="AHS2"/>
    <property type="match status" value="1"/>
</dbReference>
<dbReference type="InterPro" id="IPR011054">
    <property type="entry name" value="Rudment_hybrid_motif"/>
</dbReference>
<dbReference type="GO" id="GO:0016874">
    <property type="term" value="F:ligase activity"/>
    <property type="evidence" value="ECO:0007669"/>
    <property type="project" value="UniProtKB-KW"/>
</dbReference>
<dbReference type="Gene3D" id="3.30.470.20">
    <property type="entry name" value="ATP-grasp fold, B domain"/>
    <property type="match status" value="1"/>
</dbReference>